<gene>
    <name evidence="1" type="ORF">KUDE01_014911</name>
</gene>
<dbReference type="EMBL" id="JASDAP010000016">
    <property type="protein sequence ID" value="KAK1890240.1"/>
    <property type="molecule type" value="Genomic_DNA"/>
</dbReference>
<dbReference type="Proteomes" id="UP001228049">
    <property type="component" value="Unassembled WGS sequence"/>
</dbReference>
<keyword evidence="2" id="KW-1185">Reference proteome</keyword>
<evidence type="ECO:0000313" key="2">
    <source>
        <dbReference type="Proteomes" id="UP001228049"/>
    </source>
</evidence>
<name>A0AAD9F942_DISEL</name>
<reference evidence="1" key="1">
    <citation type="submission" date="2023-04" db="EMBL/GenBank/DDBJ databases">
        <title>Chromosome-level genome of Chaenocephalus aceratus.</title>
        <authorList>
            <person name="Park H."/>
        </authorList>
    </citation>
    <scope>NUCLEOTIDE SEQUENCE</scope>
    <source>
        <strain evidence="1">DE</strain>
        <tissue evidence="1">Muscle</tissue>
    </source>
</reference>
<sequence>MKSLLLPYYSLSLKHYYMSHEREAESYGPCPPVSCGWAEGSGVTESGSTREEILTWHPSIVPSEKGRPAGSVPTLLAG</sequence>
<organism evidence="1 2">
    <name type="scientific">Dissostichus eleginoides</name>
    <name type="common">Patagonian toothfish</name>
    <name type="synonym">Dissostichus amissus</name>
    <dbReference type="NCBI Taxonomy" id="100907"/>
    <lineage>
        <taxon>Eukaryota</taxon>
        <taxon>Metazoa</taxon>
        <taxon>Chordata</taxon>
        <taxon>Craniata</taxon>
        <taxon>Vertebrata</taxon>
        <taxon>Euteleostomi</taxon>
        <taxon>Actinopterygii</taxon>
        <taxon>Neopterygii</taxon>
        <taxon>Teleostei</taxon>
        <taxon>Neoteleostei</taxon>
        <taxon>Acanthomorphata</taxon>
        <taxon>Eupercaria</taxon>
        <taxon>Perciformes</taxon>
        <taxon>Notothenioidei</taxon>
        <taxon>Nototheniidae</taxon>
        <taxon>Dissostichus</taxon>
    </lineage>
</organism>
<dbReference type="AlphaFoldDB" id="A0AAD9F942"/>
<accession>A0AAD9F942</accession>
<evidence type="ECO:0000313" key="1">
    <source>
        <dbReference type="EMBL" id="KAK1890240.1"/>
    </source>
</evidence>
<comment type="caution">
    <text evidence="1">The sequence shown here is derived from an EMBL/GenBank/DDBJ whole genome shotgun (WGS) entry which is preliminary data.</text>
</comment>
<proteinExistence type="predicted"/>
<protein>
    <submittedName>
        <fullName evidence="1">Antizyme inhibitor 2</fullName>
    </submittedName>
</protein>